<feature type="region of interest" description="Disordered" evidence="13">
    <location>
        <begin position="1"/>
        <end position="64"/>
    </location>
</feature>
<evidence type="ECO:0000256" key="6">
    <source>
        <dbReference type="ARBA" id="ARBA00022777"/>
    </source>
</evidence>
<evidence type="ECO:0000313" key="17">
    <source>
        <dbReference type="EMBL" id="THD25677.1"/>
    </source>
</evidence>
<dbReference type="PROSITE" id="PS00108">
    <property type="entry name" value="PROTEIN_KINASE_ST"/>
    <property type="match status" value="1"/>
</dbReference>
<sequence length="1027" mass="117087">MATTLMSFTPPRCGPTLVNNMTRKLPSKDNDEEEKNHECDRQTQPQVQHVQPTPDTQESVRVHRRKSKYDRALVGRYKLIKTIGTGNFAKVKLAEHLLTGKEVAIKIIDKTDLSSSSRRKLSREVRLMKVLNHPNIVRLLEIIDTEKIMYLVMEYEKGGNKIFTLIRIIPTFICLQPILAQGELYEYLFDNGRMTEKFAREKFRQILSAVQYCHQKRIVHRDLKTENLLLDADLNIKLADFGFANEFHEGTKLNTFCGSPPYAAPELFRGKEYDGPEVDVWSLGVILFKLVSGALPFDGRSLSELRDRVLRGRYRIPFYMSTECEKLLKKMLVVNPVKRHSVEAIMKDPWVNIGYADDPLVPYVEPKPDFTDPSRISAMMNMGFSLDAILSSLKNGHFDEITATYHLLENKETKFNTEEHPARSIDLSIANSPSRTDDAHENWLTAPTKADKNQTESPHTSVPKIVGNIIIENQTPRRDDTSVNDGRVSKEPLPDALVGVKQEKVFLIQMTPDKNVTLIDAQKTKDNRDSENLIENSTSKLESPHSPQKSSAVHWYPTAGIAIQNGKVSVRDIKAGQQLREKENSSTLSQISDKIEIRAENVTEKSPNDGEERNPDDSVRLHTDENNVETLDPLELQLREKSRRRFSRLDPVRQTVHCTNRPHVEQQLYDKYSTPGMGENKTTAVAAPRTNLSSLESDTSDRYELPLKDSNKSKGFFRSFTLRFSRRSRPLLDKSDAGYEREQQLPHIHTHFEDQRHEYADATVNNSSKPLSIRIRAKQAVRPSSQISSGSKRISRELDLSRAVTPVVGNGPLNPGGHIETESTDNSPVGFFRSLALRFSKRKPCESGHLLDSLDMKKSTEDGPSVARRQESFSNLPPSILASVCDRARTFEDQNFGGASDPSFMESKLHSEVRPFSYSMRASESQEKPRVMRFKWNMKITTKMQPEEIVTEITKVLRDNNFSYEQQRKFVFLCETYHRNLHGCLAWEMEVCESPRMGLNGVRFHKISGTTSEFKSIVNKIIQQLKL</sequence>
<evidence type="ECO:0000256" key="12">
    <source>
        <dbReference type="PROSITE-ProRule" id="PRU10141"/>
    </source>
</evidence>
<feature type="compositionally biased region" description="Low complexity" evidence="13">
    <location>
        <begin position="806"/>
        <end position="817"/>
    </location>
</feature>
<dbReference type="FunFam" id="1.10.510.10:FF:000002">
    <property type="entry name" value="Non-specific serine/threonine protein kinase"/>
    <property type="match status" value="1"/>
</dbReference>
<dbReference type="PROSITE" id="PS50032">
    <property type="entry name" value="KA1"/>
    <property type="match status" value="1"/>
</dbReference>
<feature type="domain" description="UBA" evidence="15">
    <location>
        <begin position="370"/>
        <end position="410"/>
    </location>
</feature>
<dbReference type="PROSITE" id="PS50030">
    <property type="entry name" value="UBA"/>
    <property type="match status" value="1"/>
</dbReference>
<dbReference type="Gene3D" id="3.30.200.20">
    <property type="entry name" value="Phosphorylase Kinase, domain 1"/>
    <property type="match status" value="1"/>
</dbReference>
<dbReference type="InterPro" id="IPR017441">
    <property type="entry name" value="Protein_kinase_ATP_BS"/>
</dbReference>
<dbReference type="SUPFAM" id="SSF103243">
    <property type="entry name" value="KA1-like"/>
    <property type="match status" value="1"/>
</dbReference>
<dbReference type="PANTHER" id="PTHR24346">
    <property type="entry name" value="MAP/MICROTUBULE AFFINITY-REGULATING KINASE"/>
    <property type="match status" value="1"/>
</dbReference>
<evidence type="ECO:0000256" key="1">
    <source>
        <dbReference type="ARBA" id="ARBA00006234"/>
    </source>
</evidence>
<evidence type="ECO:0000259" key="14">
    <source>
        <dbReference type="PROSITE" id="PS50011"/>
    </source>
</evidence>
<evidence type="ECO:0000256" key="9">
    <source>
        <dbReference type="ARBA" id="ARBA00038181"/>
    </source>
</evidence>
<keyword evidence="7 12" id="KW-0067">ATP-binding</keyword>
<protein>
    <recommendedName>
        <fullName evidence="2">non-specific serine/threonine protein kinase</fullName>
        <ecNumber evidence="2">2.7.11.1</ecNumber>
    </recommendedName>
</protein>
<comment type="similarity">
    <text evidence="9">Belongs to the protein kinase superfamily. CAMK Ser/Thr protein kinase family. Smok subfamily.</text>
</comment>
<keyword evidence="6 17" id="KW-0418">Kinase</keyword>
<feature type="binding site" evidence="12">
    <location>
        <position position="106"/>
    </location>
    <ligand>
        <name>ATP</name>
        <dbReference type="ChEBI" id="CHEBI:30616"/>
    </ligand>
</feature>
<dbReference type="Gene3D" id="1.10.510.10">
    <property type="entry name" value="Transferase(Phosphotransferase) domain 1"/>
    <property type="match status" value="1"/>
</dbReference>
<evidence type="ECO:0000256" key="5">
    <source>
        <dbReference type="ARBA" id="ARBA00022741"/>
    </source>
</evidence>
<evidence type="ECO:0000256" key="7">
    <source>
        <dbReference type="ARBA" id="ARBA00022840"/>
    </source>
</evidence>
<dbReference type="SMART" id="SM00165">
    <property type="entry name" value="UBA"/>
    <property type="match status" value="1"/>
</dbReference>
<comment type="catalytic activity">
    <reaction evidence="10">
        <text>L-threonyl-[protein] + ATP = O-phospho-L-threonyl-[protein] + ADP + H(+)</text>
        <dbReference type="Rhea" id="RHEA:46608"/>
        <dbReference type="Rhea" id="RHEA-COMP:11060"/>
        <dbReference type="Rhea" id="RHEA-COMP:11605"/>
        <dbReference type="ChEBI" id="CHEBI:15378"/>
        <dbReference type="ChEBI" id="CHEBI:30013"/>
        <dbReference type="ChEBI" id="CHEBI:30616"/>
        <dbReference type="ChEBI" id="CHEBI:61977"/>
        <dbReference type="ChEBI" id="CHEBI:456216"/>
        <dbReference type="EC" id="2.7.11.1"/>
    </reaction>
</comment>
<dbReference type="GO" id="GO:0000226">
    <property type="term" value="P:microtubule cytoskeleton organization"/>
    <property type="evidence" value="ECO:0007669"/>
    <property type="project" value="TreeGrafter"/>
</dbReference>
<evidence type="ECO:0000256" key="2">
    <source>
        <dbReference type="ARBA" id="ARBA00012513"/>
    </source>
</evidence>
<feature type="compositionally biased region" description="Basic and acidic residues" evidence="13">
    <location>
        <begin position="593"/>
        <end position="625"/>
    </location>
</feature>
<feature type="region of interest" description="Disordered" evidence="13">
    <location>
        <begin position="578"/>
        <end position="630"/>
    </location>
</feature>
<dbReference type="InterPro" id="IPR011009">
    <property type="entry name" value="Kinase-like_dom_sf"/>
</dbReference>
<dbReference type="Pfam" id="PF23312">
    <property type="entry name" value="UBA_SIK3"/>
    <property type="match status" value="1"/>
</dbReference>
<dbReference type="GO" id="GO:0005524">
    <property type="term" value="F:ATP binding"/>
    <property type="evidence" value="ECO:0007669"/>
    <property type="project" value="UniProtKB-UniRule"/>
</dbReference>
<dbReference type="Pfam" id="PF02149">
    <property type="entry name" value="KA1"/>
    <property type="match status" value="1"/>
</dbReference>
<comment type="function">
    <text evidence="8">May play a role in sperm motility, especially in the regulation of flagellar function.</text>
</comment>
<dbReference type="SUPFAM" id="SSF56112">
    <property type="entry name" value="Protein kinase-like (PK-like)"/>
    <property type="match status" value="1"/>
</dbReference>
<evidence type="ECO:0000256" key="3">
    <source>
        <dbReference type="ARBA" id="ARBA00022527"/>
    </source>
</evidence>
<dbReference type="InterPro" id="IPR015940">
    <property type="entry name" value="UBA"/>
</dbReference>
<dbReference type="GO" id="GO:0050321">
    <property type="term" value="F:tau-protein kinase activity"/>
    <property type="evidence" value="ECO:0007669"/>
    <property type="project" value="TreeGrafter"/>
</dbReference>
<dbReference type="FunFam" id="3.30.310.80:FF:000011">
    <property type="entry name" value="Non-specific serine/threonine protein kinase"/>
    <property type="match status" value="1"/>
</dbReference>
<dbReference type="InterPro" id="IPR008271">
    <property type="entry name" value="Ser/Thr_kinase_AS"/>
</dbReference>
<dbReference type="FunFam" id="3.30.200.20:FF:000003">
    <property type="entry name" value="Non-specific serine/threonine protein kinase"/>
    <property type="match status" value="1"/>
</dbReference>
<keyword evidence="18" id="KW-1185">Reference proteome</keyword>
<keyword evidence="5 12" id="KW-0547">Nucleotide-binding</keyword>
<dbReference type="EC" id="2.7.11.1" evidence="2"/>
<feature type="region of interest" description="Disordered" evidence="13">
    <location>
        <begin position="806"/>
        <end position="825"/>
    </location>
</feature>
<proteinExistence type="inferred from homology"/>
<comment type="caution">
    <text evidence="17">The sequence shown here is derived from an EMBL/GenBank/DDBJ whole genome shotgun (WGS) entry which is preliminary data.</text>
</comment>
<comment type="similarity">
    <text evidence="1">Belongs to the protein kinase superfamily. CAMK Ser/Thr protein kinase family. SNF1 subfamily.</text>
</comment>
<gene>
    <name evidence="17" type="ORF">D915_003514</name>
</gene>
<dbReference type="Pfam" id="PF00069">
    <property type="entry name" value="Pkinase"/>
    <property type="match status" value="1"/>
</dbReference>
<keyword evidence="4" id="KW-0808">Transferase</keyword>
<evidence type="ECO:0000256" key="10">
    <source>
        <dbReference type="ARBA" id="ARBA00047899"/>
    </source>
</evidence>
<dbReference type="SMART" id="SM00220">
    <property type="entry name" value="S_TKc"/>
    <property type="match status" value="1"/>
</dbReference>
<dbReference type="PANTHER" id="PTHR24346:SF82">
    <property type="entry name" value="KP78A-RELATED"/>
    <property type="match status" value="1"/>
</dbReference>
<dbReference type="InterPro" id="IPR028375">
    <property type="entry name" value="KA1/Ssp2_C"/>
</dbReference>
<dbReference type="PROSITE" id="PS00107">
    <property type="entry name" value="PROTEIN_KINASE_ATP"/>
    <property type="match status" value="1"/>
</dbReference>
<evidence type="ECO:0000259" key="15">
    <source>
        <dbReference type="PROSITE" id="PS50030"/>
    </source>
</evidence>
<keyword evidence="3" id="KW-0723">Serine/threonine-protein kinase</keyword>
<feature type="compositionally biased region" description="Basic and acidic residues" evidence="13">
    <location>
        <begin position="26"/>
        <end position="41"/>
    </location>
</feature>
<feature type="domain" description="KA1" evidence="16">
    <location>
        <begin position="978"/>
        <end position="1027"/>
    </location>
</feature>
<dbReference type="InterPro" id="IPR057380">
    <property type="entry name" value="UBA_SIK1/2/3"/>
</dbReference>
<dbReference type="GO" id="GO:0035556">
    <property type="term" value="P:intracellular signal transduction"/>
    <property type="evidence" value="ECO:0007669"/>
    <property type="project" value="TreeGrafter"/>
</dbReference>
<dbReference type="EMBL" id="JXXN02001038">
    <property type="protein sequence ID" value="THD25677.1"/>
    <property type="molecule type" value="Genomic_DNA"/>
</dbReference>
<reference evidence="17" key="1">
    <citation type="submission" date="2019-03" db="EMBL/GenBank/DDBJ databases">
        <title>Improved annotation for the trematode Fasciola hepatica.</title>
        <authorList>
            <person name="Choi Y.-J."/>
            <person name="Martin J."/>
            <person name="Mitreva M."/>
        </authorList>
    </citation>
    <scope>NUCLEOTIDE SEQUENCE [LARGE SCALE GENOMIC DNA]</scope>
</reference>
<dbReference type="Proteomes" id="UP000230066">
    <property type="component" value="Unassembled WGS sequence"/>
</dbReference>
<evidence type="ECO:0000256" key="4">
    <source>
        <dbReference type="ARBA" id="ARBA00022679"/>
    </source>
</evidence>
<name>A0A4E0RW42_FASHE</name>
<dbReference type="Gene3D" id="1.10.8.10">
    <property type="entry name" value="DNA helicase RuvA subunit, C-terminal domain"/>
    <property type="match status" value="1"/>
</dbReference>
<dbReference type="PROSITE" id="PS50011">
    <property type="entry name" value="PROTEIN_KINASE_DOM"/>
    <property type="match status" value="1"/>
</dbReference>
<dbReference type="Gene3D" id="3.30.310.80">
    <property type="entry name" value="Kinase associated domain 1, KA1"/>
    <property type="match status" value="1"/>
</dbReference>
<dbReference type="GO" id="GO:0005737">
    <property type="term" value="C:cytoplasm"/>
    <property type="evidence" value="ECO:0007669"/>
    <property type="project" value="TreeGrafter"/>
</dbReference>
<organism evidence="17 18">
    <name type="scientific">Fasciola hepatica</name>
    <name type="common">Liver fluke</name>
    <dbReference type="NCBI Taxonomy" id="6192"/>
    <lineage>
        <taxon>Eukaryota</taxon>
        <taxon>Metazoa</taxon>
        <taxon>Spiralia</taxon>
        <taxon>Lophotrochozoa</taxon>
        <taxon>Platyhelminthes</taxon>
        <taxon>Trematoda</taxon>
        <taxon>Digenea</taxon>
        <taxon>Plagiorchiida</taxon>
        <taxon>Echinostomata</taxon>
        <taxon>Echinostomatoidea</taxon>
        <taxon>Fasciolidae</taxon>
        <taxon>Fasciola</taxon>
    </lineage>
</organism>
<comment type="catalytic activity">
    <reaction evidence="11">
        <text>L-seryl-[protein] + ATP = O-phospho-L-seryl-[protein] + ADP + H(+)</text>
        <dbReference type="Rhea" id="RHEA:17989"/>
        <dbReference type="Rhea" id="RHEA-COMP:9863"/>
        <dbReference type="Rhea" id="RHEA-COMP:11604"/>
        <dbReference type="ChEBI" id="CHEBI:15378"/>
        <dbReference type="ChEBI" id="CHEBI:29999"/>
        <dbReference type="ChEBI" id="CHEBI:30616"/>
        <dbReference type="ChEBI" id="CHEBI:83421"/>
        <dbReference type="ChEBI" id="CHEBI:456216"/>
        <dbReference type="EC" id="2.7.11.1"/>
    </reaction>
</comment>
<evidence type="ECO:0000256" key="11">
    <source>
        <dbReference type="ARBA" id="ARBA00048679"/>
    </source>
</evidence>
<dbReference type="GO" id="GO:0106310">
    <property type="term" value="F:protein serine kinase activity"/>
    <property type="evidence" value="ECO:0007669"/>
    <property type="project" value="RHEA"/>
</dbReference>
<evidence type="ECO:0000259" key="16">
    <source>
        <dbReference type="PROSITE" id="PS50032"/>
    </source>
</evidence>
<evidence type="ECO:0000256" key="8">
    <source>
        <dbReference type="ARBA" id="ARBA00037391"/>
    </source>
</evidence>
<dbReference type="InterPro" id="IPR001772">
    <property type="entry name" value="KA1_dom"/>
</dbReference>
<dbReference type="CDD" id="cd14337">
    <property type="entry name" value="UBA_MARK_Par1"/>
    <property type="match status" value="1"/>
</dbReference>
<evidence type="ECO:0000313" key="18">
    <source>
        <dbReference type="Proteomes" id="UP000230066"/>
    </source>
</evidence>
<dbReference type="FunFam" id="1.10.8.10:FF:000005">
    <property type="entry name" value="Non-specific serine/threonine protein kinase"/>
    <property type="match status" value="1"/>
</dbReference>
<evidence type="ECO:0000256" key="13">
    <source>
        <dbReference type="SAM" id="MobiDB-lite"/>
    </source>
</evidence>
<dbReference type="InterPro" id="IPR000719">
    <property type="entry name" value="Prot_kinase_dom"/>
</dbReference>
<feature type="domain" description="Protein kinase" evidence="14">
    <location>
        <begin position="77"/>
        <end position="351"/>
    </location>
</feature>
<accession>A0A4E0RW42</accession>
<dbReference type="AlphaFoldDB" id="A0A4E0RW42"/>
<feature type="compositionally biased region" description="Basic and acidic residues" evidence="13">
    <location>
        <begin position="475"/>
        <end position="491"/>
    </location>
</feature>
<feature type="region of interest" description="Disordered" evidence="13">
    <location>
        <begin position="447"/>
        <end position="491"/>
    </location>
</feature>
<feature type="compositionally biased region" description="Low complexity" evidence="13">
    <location>
        <begin position="42"/>
        <end position="57"/>
    </location>
</feature>